<name>W2S4D2_CYPE1</name>
<proteinExistence type="predicted"/>
<dbReference type="PANTHER" id="PTHR11895">
    <property type="entry name" value="TRANSAMIDASE"/>
    <property type="match status" value="1"/>
</dbReference>
<dbReference type="eggNOG" id="KOG1211">
    <property type="taxonomic scope" value="Eukaryota"/>
</dbReference>
<dbReference type="Proteomes" id="UP000030752">
    <property type="component" value="Unassembled WGS sequence"/>
</dbReference>
<dbReference type="VEuPathDB" id="FungiDB:HMPREF1541_01982"/>
<evidence type="ECO:0000256" key="1">
    <source>
        <dbReference type="SAM" id="MobiDB-lite"/>
    </source>
</evidence>
<dbReference type="SUPFAM" id="SSF75304">
    <property type="entry name" value="Amidase signature (AS) enzymes"/>
    <property type="match status" value="1"/>
</dbReference>
<sequence>MADAKAWGRPQPRQAPDVPYHNPTASNPILRGWSLAVVTTVLSSSPMLQGVLWRMNSFDKLKELPALQGIEPRFDPTVVPKDADGDVLASVRELSAPQKRKTPTSFYTSADFVELYKAGTLTPVDVVEHLLPLIRRDTKPPGKYSVGWISVRADLILEEAKASTERYKAGNPLGPLDGVPIAVKDSCDITGYKQTQGCPVDFTGPGDKTAWAVAKWQEAGAVILGKTNMHPYGLDTTNVNATFGTPRNPHNPAYFPGGSSGGSAYALASGIVPIALGFDGGGSNRIPASFCGMYGLKPTHGRVSSRAGDEPQQSVTVCGPLASSIDDLALAYRVMAQPDSLSTTSVAFPSSLVAPRSSPTGPKRLGIMRSWIERSDPDVVAAFDHAVAHLTKTQGYEVIDITIPLLPEGQKAHAMTIVNEARAYLSPKQYAAMNYHTQLLLATMTGRATGQDFLFAQRLRSLLMGHLAWLWDKYPGLLVLTPTCTFAGWKIAQESDLKTPGFMDGDRSLRCMEYVYLANFVGAPAISVPMGYNDEGMPMGLMAMAEWANEEQLLGFGRQAEGCLGEEGVRRPKGDGRWVDALEISQRT</sequence>
<dbReference type="STRING" id="1220924.W2S4D2"/>
<dbReference type="EMBL" id="KB822718">
    <property type="protein sequence ID" value="ETN42824.1"/>
    <property type="molecule type" value="Genomic_DNA"/>
</dbReference>
<dbReference type="AlphaFoldDB" id="W2S4D2"/>
<dbReference type="PANTHER" id="PTHR11895:SF67">
    <property type="entry name" value="AMIDASE DOMAIN-CONTAINING PROTEIN"/>
    <property type="match status" value="1"/>
</dbReference>
<dbReference type="InParanoid" id="W2S4D2"/>
<feature type="region of interest" description="Disordered" evidence="1">
    <location>
        <begin position="1"/>
        <end position="23"/>
    </location>
</feature>
<accession>W2S4D2</accession>
<dbReference type="InterPro" id="IPR023631">
    <property type="entry name" value="Amidase_dom"/>
</dbReference>
<dbReference type="GeneID" id="19969321"/>
<keyword evidence="4" id="KW-1185">Reference proteome</keyword>
<dbReference type="GO" id="GO:0003824">
    <property type="term" value="F:catalytic activity"/>
    <property type="evidence" value="ECO:0007669"/>
    <property type="project" value="InterPro"/>
</dbReference>
<gene>
    <name evidence="3" type="ORF">HMPREF1541_01982</name>
</gene>
<dbReference type="InterPro" id="IPR000120">
    <property type="entry name" value="Amidase"/>
</dbReference>
<dbReference type="HOGENOM" id="CLU_009600_0_2_1"/>
<dbReference type="OrthoDB" id="421993at2759"/>
<protein>
    <recommendedName>
        <fullName evidence="2">Amidase domain-containing protein</fullName>
    </recommendedName>
</protein>
<dbReference type="RefSeq" id="XP_008714560.1">
    <property type="nucleotide sequence ID" value="XM_008716338.1"/>
</dbReference>
<dbReference type="Gene3D" id="3.90.1300.10">
    <property type="entry name" value="Amidase signature (AS) domain"/>
    <property type="match status" value="1"/>
</dbReference>
<evidence type="ECO:0000313" key="3">
    <source>
        <dbReference type="EMBL" id="ETN42824.1"/>
    </source>
</evidence>
<reference evidence="3 4" key="1">
    <citation type="submission" date="2013-03" db="EMBL/GenBank/DDBJ databases">
        <title>The Genome Sequence of Phialophora europaea CBS 101466.</title>
        <authorList>
            <consortium name="The Broad Institute Genomics Platform"/>
            <person name="Cuomo C."/>
            <person name="de Hoog S."/>
            <person name="Gorbushina A."/>
            <person name="Walker B."/>
            <person name="Young S.K."/>
            <person name="Zeng Q."/>
            <person name="Gargeya S."/>
            <person name="Fitzgerald M."/>
            <person name="Haas B."/>
            <person name="Abouelleil A."/>
            <person name="Allen A.W."/>
            <person name="Alvarado L."/>
            <person name="Arachchi H.M."/>
            <person name="Berlin A.M."/>
            <person name="Chapman S.B."/>
            <person name="Gainer-Dewar J."/>
            <person name="Goldberg J."/>
            <person name="Griggs A."/>
            <person name="Gujja S."/>
            <person name="Hansen M."/>
            <person name="Howarth C."/>
            <person name="Imamovic A."/>
            <person name="Ireland A."/>
            <person name="Larimer J."/>
            <person name="McCowan C."/>
            <person name="Murphy C."/>
            <person name="Pearson M."/>
            <person name="Poon T.W."/>
            <person name="Priest M."/>
            <person name="Roberts A."/>
            <person name="Saif S."/>
            <person name="Shea T."/>
            <person name="Sisk P."/>
            <person name="Sykes S."/>
            <person name="Wortman J."/>
            <person name="Nusbaum C."/>
            <person name="Birren B."/>
        </authorList>
    </citation>
    <scope>NUCLEOTIDE SEQUENCE [LARGE SCALE GENOMIC DNA]</scope>
    <source>
        <strain evidence="3 4">CBS 101466</strain>
    </source>
</reference>
<dbReference type="InterPro" id="IPR036928">
    <property type="entry name" value="AS_sf"/>
</dbReference>
<evidence type="ECO:0000313" key="4">
    <source>
        <dbReference type="Proteomes" id="UP000030752"/>
    </source>
</evidence>
<organism evidence="3 4">
    <name type="scientific">Cyphellophora europaea (strain CBS 101466)</name>
    <name type="common">Phialophora europaea</name>
    <dbReference type="NCBI Taxonomy" id="1220924"/>
    <lineage>
        <taxon>Eukaryota</taxon>
        <taxon>Fungi</taxon>
        <taxon>Dikarya</taxon>
        <taxon>Ascomycota</taxon>
        <taxon>Pezizomycotina</taxon>
        <taxon>Eurotiomycetes</taxon>
        <taxon>Chaetothyriomycetidae</taxon>
        <taxon>Chaetothyriales</taxon>
        <taxon>Cyphellophoraceae</taxon>
        <taxon>Cyphellophora</taxon>
    </lineage>
</organism>
<dbReference type="Pfam" id="PF01425">
    <property type="entry name" value="Amidase"/>
    <property type="match status" value="1"/>
</dbReference>
<feature type="domain" description="Amidase" evidence="2">
    <location>
        <begin position="148"/>
        <end position="554"/>
    </location>
</feature>
<evidence type="ECO:0000259" key="2">
    <source>
        <dbReference type="Pfam" id="PF01425"/>
    </source>
</evidence>